<evidence type="ECO:0000259" key="7">
    <source>
        <dbReference type="SMART" id="SM00363"/>
    </source>
</evidence>
<evidence type="ECO:0000256" key="5">
    <source>
        <dbReference type="RuleBase" id="RU362028"/>
    </source>
</evidence>
<dbReference type="InterPro" id="IPR050188">
    <property type="entry name" value="RluA_PseudoU_synthase"/>
</dbReference>
<dbReference type="InterPro" id="IPR036986">
    <property type="entry name" value="S4_RNA-bd_sf"/>
</dbReference>
<sequence>MSVPVPDGQPDASTTGSIPGQGAECQVLPQEAGWRLDHFLSARFPEHSRSFFLKLAQQARVSVNGQPAAKAGLRLKTGDRVAFAAPAAEPSALRPEPIAFEVLFEDEDLLLLSKPPGLTVHPGSGQKSGTLANGLLYRYATLPGLAEGRAGLVHRLDKDTSGLLLVARNERCLQALMAAFQERSVRKVYHAILLRSPAEAQGRITAPIGRHPLQRQKMAVREQNGRFAATNWRVVERFANGWVLAEIGLETGRTHQIRVHMSALHCPVAGDTLYGGRVAASAPVRPLRQMLHASSLTFTHPVSGQEMTATAPLWPDMQAVLAALRGLGRAP</sequence>
<dbReference type="PROSITE" id="PS50889">
    <property type="entry name" value="S4"/>
    <property type="match status" value="1"/>
</dbReference>
<dbReference type="Gene3D" id="3.10.290.10">
    <property type="entry name" value="RNA-binding S4 domain"/>
    <property type="match status" value="1"/>
</dbReference>
<dbReference type="GO" id="GO:0000455">
    <property type="term" value="P:enzyme-directed rRNA pseudouridine synthesis"/>
    <property type="evidence" value="ECO:0007669"/>
    <property type="project" value="TreeGrafter"/>
</dbReference>
<keyword evidence="9" id="KW-1185">Reference proteome</keyword>
<comment type="catalytic activity">
    <reaction evidence="5">
        <text>a uridine in RNA = a pseudouridine in RNA</text>
        <dbReference type="Rhea" id="RHEA:48348"/>
        <dbReference type="Rhea" id="RHEA-COMP:12068"/>
        <dbReference type="Rhea" id="RHEA-COMP:12069"/>
        <dbReference type="ChEBI" id="CHEBI:65314"/>
        <dbReference type="ChEBI" id="CHEBI:65315"/>
    </reaction>
</comment>
<dbReference type="PROSITE" id="PS01129">
    <property type="entry name" value="PSI_RLU"/>
    <property type="match status" value="1"/>
</dbReference>
<dbReference type="EMBL" id="CP021255">
    <property type="protein sequence ID" value="AVD71931.1"/>
    <property type="molecule type" value="Genomic_DNA"/>
</dbReference>
<dbReference type="SUPFAM" id="SSF55120">
    <property type="entry name" value="Pseudouridine synthase"/>
    <property type="match status" value="1"/>
</dbReference>
<organism evidence="8 9">
    <name type="scientific">Desulfobulbus oralis</name>
    <dbReference type="NCBI Taxonomy" id="1986146"/>
    <lineage>
        <taxon>Bacteria</taxon>
        <taxon>Pseudomonadati</taxon>
        <taxon>Thermodesulfobacteriota</taxon>
        <taxon>Desulfobulbia</taxon>
        <taxon>Desulfobulbales</taxon>
        <taxon>Desulfobulbaceae</taxon>
        <taxon>Desulfobulbus</taxon>
    </lineage>
</organism>
<accession>A0A2L1GQH3</accession>
<feature type="active site" evidence="3">
    <location>
        <position position="157"/>
    </location>
</feature>
<dbReference type="Pfam" id="PF01479">
    <property type="entry name" value="S4"/>
    <property type="match status" value="1"/>
</dbReference>
<proteinExistence type="inferred from homology"/>
<dbReference type="InterPro" id="IPR002942">
    <property type="entry name" value="S4_RNA-bd"/>
</dbReference>
<dbReference type="GO" id="GO:0003723">
    <property type="term" value="F:RNA binding"/>
    <property type="evidence" value="ECO:0007669"/>
    <property type="project" value="UniProtKB-KW"/>
</dbReference>
<dbReference type="PANTHER" id="PTHR21600">
    <property type="entry name" value="MITOCHONDRIAL RNA PSEUDOURIDINE SYNTHASE"/>
    <property type="match status" value="1"/>
</dbReference>
<name>A0A2L1GQH3_9BACT</name>
<feature type="region of interest" description="Disordered" evidence="6">
    <location>
        <begin position="1"/>
        <end position="22"/>
    </location>
</feature>
<dbReference type="AlphaFoldDB" id="A0A2L1GQH3"/>
<evidence type="ECO:0000313" key="8">
    <source>
        <dbReference type="EMBL" id="AVD71931.1"/>
    </source>
</evidence>
<evidence type="ECO:0000256" key="4">
    <source>
        <dbReference type="PROSITE-ProRule" id="PRU00182"/>
    </source>
</evidence>
<dbReference type="Pfam" id="PF00849">
    <property type="entry name" value="PseudoU_synth_2"/>
    <property type="match status" value="1"/>
</dbReference>
<dbReference type="CDD" id="cd02869">
    <property type="entry name" value="PseudoU_synth_RluA_like"/>
    <property type="match status" value="1"/>
</dbReference>
<dbReference type="KEGG" id="deo:CAY53_10985"/>
<evidence type="ECO:0000256" key="1">
    <source>
        <dbReference type="ARBA" id="ARBA00010876"/>
    </source>
</evidence>
<evidence type="ECO:0000256" key="3">
    <source>
        <dbReference type="PIRSR" id="PIRSR606225-1"/>
    </source>
</evidence>
<comment type="similarity">
    <text evidence="1 5">Belongs to the pseudouridine synthase RluA family.</text>
</comment>
<dbReference type="CDD" id="cd00165">
    <property type="entry name" value="S4"/>
    <property type="match status" value="1"/>
</dbReference>
<dbReference type="InterPro" id="IPR020103">
    <property type="entry name" value="PsdUridine_synth_cat_dom_sf"/>
</dbReference>
<dbReference type="InterPro" id="IPR006224">
    <property type="entry name" value="PsdUridine_synth_RluA-like_CS"/>
</dbReference>
<keyword evidence="4" id="KW-0694">RNA-binding</keyword>
<dbReference type="EC" id="5.4.99.-" evidence="5"/>
<protein>
    <recommendedName>
        <fullName evidence="5">Pseudouridine synthase</fullName>
        <ecNumber evidence="5">5.4.99.-</ecNumber>
    </recommendedName>
</protein>
<feature type="domain" description="RNA-binding S4" evidence="7">
    <location>
        <begin position="34"/>
        <end position="92"/>
    </location>
</feature>
<evidence type="ECO:0000313" key="9">
    <source>
        <dbReference type="Proteomes" id="UP000239867"/>
    </source>
</evidence>
<dbReference type="Proteomes" id="UP000239867">
    <property type="component" value="Chromosome"/>
</dbReference>
<dbReference type="GO" id="GO:0120159">
    <property type="term" value="F:rRNA pseudouridine synthase activity"/>
    <property type="evidence" value="ECO:0007669"/>
    <property type="project" value="UniProtKB-ARBA"/>
</dbReference>
<dbReference type="PANTHER" id="PTHR21600:SF44">
    <property type="entry name" value="RIBOSOMAL LARGE SUBUNIT PSEUDOURIDINE SYNTHASE D"/>
    <property type="match status" value="1"/>
</dbReference>
<comment type="function">
    <text evidence="5">Responsible for synthesis of pseudouridine from uracil.</text>
</comment>
<evidence type="ECO:0000256" key="2">
    <source>
        <dbReference type="ARBA" id="ARBA00023235"/>
    </source>
</evidence>
<dbReference type="RefSeq" id="WP_104937141.1">
    <property type="nucleotide sequence ID" value="NZ_CP021255.1"/>
</dbReference>
<dbReference type="SUPFAM" id="SSF55174">
    <property type="entry name" value="Alpha-L RNA-binding motif"/>
    <property type="match status" value="1"/>
</dbReference>
<dbReference type="InterPro" id="IPR006225">
    <property type="entry name" value="PsdUridine_synth_RluC/D"/>
</dbReference>
<dbReference type="OrthoDB" id="128480at2"/>
<dbReference type="InterPro" id="IPR006145">
    <property type="entry name" value="PsdUridine_synth_RsuA/RluA"/>
</dbReference>
<keyword evidence="2 5" id="KW-0413">Isomerase</keyword>
<dbReference type="Gene3D" id="3.30.2350.10">
    <property type="entry name" value="Pseudouridine synthase"/>
    <property type="match status" value="1"/>
</dbReference>
<reference evidence="8 9" key="1">
    <citation type="journal article" date="2018" name="MBio">
        <title>Insights into the evolution of host association through the isolation and characterization of a novel human periodontal pathobiont, Desulfobulbus oralis.</title>
        <authorList>
            <person name="Cross K.L."/>
            <person name="Chirania P."/>
            <person name="Xiong W."/>
            <person name="Beall C.J."/>
            <person name="Elkins J.G."/>
            <person name="Giannone R.J."/>
            <person name="Griffen A.L."/>
            <person name="Guss A.M."/>
            <person name="Hettich R.L."/>
            <person name="Joshi S.S."/>
            <person name="Mokrzan E.M."/>
            <person name="Martin R.K."/>
            <person name="Zhulin I.B."/>
            <person name="Leys E.J."/>
            <person name="Podar M."/>
        </authorList>
    </citation>
    <scope>NUCLEOTIDE SEQUENCE [LARGE SCALE GENOMIC DNA]</scope>
    <source>
        <strain evidence="8 9">ORNL</strain>
    </source>
</reference>
<dbReference type="NCBIfam" id="TIGR00005">
    <property type="entry name" value="rluA_subfam"/>
    <property type="match status" value="1"/>
</dbReference>
<gene>
    <name evidence="8" type="ORF">CAY53_10985</name>
</gene>
<evidence type="ECO:0000256" key="6">
    <source>
        <dbReference type="SAM" id="MobiDB-lite"/>
    </source>
</evidence>
<dbReference type="SMART" id="SM00363">
    <property type="entry name" value="S4"/>
    <property type="match status" value="1"/>
</dbReference>